<dbReference type="Proteomes" id="UP000184330">
    <property type="component" value="Unassembled WGS sequence"/>
</dbReference>
<organism evidence="2 3">
    <name type="scientific">Phialocephala subalpina</name>
    <dbReference type="NCBI Taxonomy" id="576137"/>
    <lineage>
        <taxon>Eukaryota</taxon>
        <taxon>Fungi</taxon>
        <taxon>Dikarya</taxon>
        <taxon>Ascomycota</taxon>
        <taxon>Pezizomycotina</taxon>
        <taxon>Leotiomycetes</taxon>
        <taxon>Helotiales</taxon>
        <taxon>Mollisiaceae</taxon>
        <taxon>Phialocephala</taxon>
        <taxon>Phialocephala fortinii species complex</taxon>
    </lineage>
</organism>
<evidence type="ECO:0000313" key="3">
    <source>
        <dbReference type="Proteomes" id="UP000184330"/>
    </source>
</evidence>
<dbReference type="STRING" id="576137.A0A1L7WFF0"/>
<protein>
    <recommendedName>
        <fullName evidence="1">Heterokaryon incompatibility domain-containing protein</fullName>
    </recommendedName>
</protein>
<name>A0A1L7WFF0_9HELO</name>
<dbReference type="AlphaFoldDB" id="A0A1L7WFF0"/>
<dbReference type="EMBL" id="FJOG01000002">
    <property type="protein sequence ID" value="CZR51503.1"/>
    <property type="molecule type" value="Genomic_DNA"/>
</dbReference>
<evidence type="ECO:0000259" key="1">
    <source>
        <dbReference type="Pfam" id="PF06985"/>
    </source>
</evidence>
<feature type="domain" description="Heterokaryon incompatibility" evidence="1">
    <location>
        <begin position="331"/>
        <end position="417"/>
    </location>
</feature>
<dbReference type="InterPro" id="IPR010730">
    <property type="entry name" value="HET"/>
</dbReference>
<keyword evidence="3" id="KW-1185">Reference proteome</keyword>
<accession>A0A1L7WFF0</accession>
<dbReference type="Pfam" id="PF06985">
    <property type="entry name" value="HET"/>
    <property type="match status" value="1"/>
</dbReference>
<sequence>MEFHLLPVHRGDPPIQVPRTQYVCTGLYDGGPWLSYPARKGKAEKFKDGTFDLMDYSRSERINPTPIKEQESFFQTWLYFGIIAEFMGVNSEDSINDPTSAEVIRSIYSEILDPDGDQTYVKLDVACLEKLLVMGRIRLSSDPVVRRQHYEHVIRCLAYMHPIIISVPDEFDYSIKWSIAALGELFMVSVRAALQALHAPSDFARSWGNKFLNKDAKRSMMEHGWCRSDIARAEAKYQGIQSLYIARMLDKSLPPRNHSQCTNSACKSYQINMGHYVSEHQHLLCSCETLVVEEEALLPALLDGDHYPLLRFEGGVGDLTCEIVKSGTKPYIAISHVWADGLGNPFANSLYRCKLHHLQKLVDAINDKESTTSPGNGERSLVWLDTLCCPAQDGDGKQKSIEKIRLVYRQAKHVLVLDAGLMSYQSQSQDASEIIKRIFTSSWMRRLWTLQEGALATSLYFQFADQAVNFSAVTQLVWAASTSKSMSYRALQPDFVNETRCLQAFFNNPTPLSLADSLNLLDRALQFRSVSVASDEPLCIATLLSFDLHAVLQLRDQESRMEKVWELVIAKHGGIPSQIIFFEEQKLSRPGWRWAPKTLLNSQSGLHGPNTRITRWFDPHLAVPEHPHGLRVKYPGVQISLKPDYGDGKPRNPWIGAPRLPEDWVQYRSLDDGRWYRIIDQKFAALNNSWTTDEERREYHKQGLYPVHDVANTGRSVLVLNNIPGVREALFATTVSEVSEFIEAVPAAVTTKLNAMLSDLKEESYIYDVVEKIALSVRADEVTDQHLALCKKLNIDENTSLDVFKDLLANHEDFIASTASVKEKIKEELARAVGDDEKFRTLIDTYWGVSYREDFWVVVRNFFHHDYVGKRTGDEQAWYID</sequence>
<evidence type="ECO:0000313" key="2">
    <source>
        <dbReference type="EMBL" id="CZR51503.1"/>
    </source>
</evidence>
<reference evidence="2 3" key="1">
    <citation type="submission" date="2016-03" db="EMBL/GenBank/DDBJ databases">
        <authorList>
            <person name="Ploux O."/>
        </authorList>
    </citation>
    <scope>NUCLEOTIDE SEQUENCE [LARGE SCALE GENOMIC DNA]</scope>
    <source>
        <strain evidence="2 3">UAMH 11012</strain>
    </source>
</reference>
<dbReference type="OrthoDB" id="2426273at2759"/>
<dbReference type="PANTHER" id="PTHR39596:SF3">
    <property type="entry name" value="HETEROKARYON INCOMPATIBILITY DOMAIN-CONTAINING PROTEIN"/>
    <property type="match status" value="1"/>
</dbReference>
<dbReference type="PANTHER" id="PTHR39596">
    <property type="match status" value="1"/>
</dbReference>
<gene>
    <name evidence="2" type="ORF">PAC_01380</name>
</gene>
<proteinExistence type="predicted"/>